<evidence type="ECO:0000313" key="2">
    <source>
        <dbReference type="Proteomes" id="UP001207468"/>
    </source>
</evidence>
<sequence length="197" mass="20994">MSAKIYVGNLSWNTNDDTLRQAFAMYGNIVDSIVMRDRETQRSRGFGFVTYSNQAEAEYAIEKMNDTELDGRRIRVNIANARSSGGGSSSTGYGQSGYNTGGGYSNASYGNPGGYNQSSSSTGQGYGAQNPLGGGSFPAYPQQGIKQSHLAEQPANNPLQVTLKEAATNRATLKETSSKATKEAMAIDLPLIFCPGM</sequence>
<reference evidence="1" key="1">
    <citation type="submission" date="2021-03" db="EMBL/GenBank/DDBJ databases">
        <title>Evolutionary priming and transition to the ectomycorrhizal habit in an iconic lineage of mushroom-forming fungi: is preadaptation a requirement?</title>
        <authorList>
            <consortium name="DOE Joint Genome Institute"/>
            <person name="Looney B.P."/>
            <person name="Miyauchi S."/>
            <person name="Morin E."/>
            <person name="Drula E."/>
            <person name="Courty P.E."/>
            <person name="Chicoki N."/>
            <person name="Fauchery L."/>
            <person name="Kohler A."/>
            <person name="Kuo A."/>
            <person name="LaButti K."/>
            <person name="Pangilinan J."/>
            <person name="Lipzen A."/>
            <person name="Riley R."/>
            <person name="Andreopoulos W."/>
            <person name="He G."/>
            <person name="Johnson J."/>
            <person name="Barry K.W."/>
            <person name="Grigoriev I.V."/>
            <person name="Nagy L."/>
            <person name="Hibbett D."/>
            <person name="Henrissat B."/>
            <person name="Matheny P.B."/>
            <person name="Labbe J."/>
            <person name="Martin A.F."/>
        </authorList>
    </citation>
    <scope>NUCLEOTIDE SEQUENCE</scope>
    <source>
        <strain evidence="1">BPL698</strain>
    </source>
</reference>
<organism evidence="1 2">
    <name type="scientific">Russula earlei</name>
    <dbReference type="NCBI Taxonomy" id="71964"/>
    <lineage>
        <taxon>Eukaryota</taxon>
        <taxon>Fungi</taxon>
        <taxon>Dikarya</taxon>
        <taxon>Basidiomycota</taxon>
        <taxon>Agaricomycotina</taxon>
        <taxon>Agaricomycetes</taxon>
        <taxon>Russulales</taxon>
        <taxon>Russulaceae</taxon>
        <taxon>Russula</taxon>
    </lineage>
</organism>
<protein>
    <submittedName>
        <fullName evidence="1">Uncharacterized protein</fullName>
    </submittedName>
</protein>
<dbReference type="EMBL" id="JAGFNK010000221">
    <property type="protein sequence ID" value="KAI9457423.1"/>
    <property type="molecule type" value="Genomic_DNA"/>
</dbReference>
<evidence type="ECO:0000313" key="1">
    <source>
        <dbReference type="EMBL" id="KAI9457423.1"/>
    </source>
</evidence>
<proteinExistence type="predicted"/>
<accession>A0ACC0U2L9</accession>
<gene>
    <name evidence="1" type="ORF">F5148DRAFT_1001730</name>
</gene>
<dbReference type="Proteomes" id="UP001207468">
    <property type="component" value="Unassembled WGS sequence"/>
</dbReference>
<keyword evidence="2" id="KW-1185">Reference proteome</keyword>
<name>A0ACC0U2L9_9AGAM</name>
<comment type="caution">
    <text evidence="1">The sequence shown here is derived from an EMBL/GenBank/DDBJ whole genome shotgun (WGS) entry which is preliminary data.</text>
</comment>